<dbReference type="InParanoid" id="W7X363"/>
<keyword evidence="1" id="KW-0472">Membrane</keyword>
<reference evidence="3" key="1">
    <citation type="journal article" date="2006" name="PLoS Biol.">
        <title>Macronuclear genome sequence of the ciliate Tetrahymena thermophila, a model eukaryote.</title>
        <authorList>
            <person name="Eisen J.A."/>
            <person name="Coyne R.S."/>
            <person name="Wu M."/>
            <person name="Wu D."/>
            <person name="Thiagarajan M."/>
            <person name="Wortman J.R."/>
            <person name="Badger J.H."/>
            <person name="Ren Q."/>
            <person name="Amedeo P."/>
            <person name="Jones K.M."/>
            <person name="Tallon L.J."/>
            <person name="Delcher A.L."/>
            <person name="Salzberg S.L."/>
            <person name="Silva J.C."/>
            <person name="Haas B.J."/>
            <person name="Majoros W.H."/>
            <person name="Farzad M."/>
            <person name="Carlton J.M."/>
            <person name="Smith R.K. Jr."/>
            <person name="Garg J."/>
            <person name="Pearlman R.E."/>
            <person name="Karrer K.M."/>
            <person name="Sun L."/>
            <person name="Manning G."/>
            <person name="Elde N.C."/>
            <person name="Turkewitz A.P."/>
            <person name="Asai D.J."/>
            <person name="Wilkes D.E."/>
            <person name="Wang Y."/>
            <person name="Cai H."/>
            <person name="Collins K."/>
            <person name="Stewart B.A."/>
            <person name="Lee S.R."/>
            <person name="Wilamowska K."/>
            <person name="Weinberg Z."/>
            <person name="Ruzzo W.L."/>
            <person name="Wloga D."/>
            <person name="Gaertig J."/>
            <person name="Frankel J."/>
            <person name="Tsao C.-C."/>
            <person name="Gorovsky M.A."/>
            <person name="Keeling P.J."/>
            <person name="Waller R.F."/>
            <person name="Patron N.J."/>
            <person name="Cherry J.M."/>
            <person name="Stover N.A."/>
            <person name="Krieger C.J."/>
            <person name="del Toro C."/>
            <person name="Ryder H.F."/>
            <person name="Williamson S.C."/>
            <person name="Barbeau R.A."/>
            <person name="Hamilton E.P."/>
            <person name="Orias E."/>
        </authorList>
    </citation>
    <scope>NUCLEOTIDE SEQUENCE [LARGE SCALE GENOMIC DNA]</scope>
    <source>
        <strain evidence="3">SB210</strain>
    </source>
</reference>
<dbReference type="GeneID" id="24438204"/>
<dbReference type="KEGG" id="tet:TTHERM_000285419"/>
<dbReference type="RefSeq" id="XP_012653704.1">
    <property type="nucleotide sequence ID" value="XM_012798250.1"/>
</dbReference>
<name>W7X363_TETTS</name>
<dbReference type="Proteomes" id="UP000009168">
    <property type="component" value="Unassembled WGS sequence"/>
</dbReference>
<protein>
    <submittedName>
        <fullName evidence="2">Transmembrane protein, putative</fullName>
    </submittedName>
</protein>
<accession>W7X363</accession>
<evidence type="ECO:0000313" key="2">
    <source>
        <dbReference type="EMBL" id="EWS73740.1"/>
    </source>
</evidence>
<feature type="transmembrane region" description="Helical" evidence="1">
    <location>
        <begin position="142"/>
        <end position="165"/>
    </location>
</feature>
<sequence length="212" mass="25171">MVVSLSHTSINKFYCLVFHNLQYIHVMLFFQLYSDFNQNNYIPFSIQSNHLISFIQALTKQIEDNSSKLAEFFHQSSLKGFKSTHFPMKFGIRKIYQLTIFLKKIYFLCVDVLEIQNVSYQMNKKQIIHSEKQKYLQNQQSVWYQGCLITKVFFFPVLINLTITLQGINRKLIKSSIPFLLSLHCNKLRIYLICKNSSPIMNYKLIIRMMPK</sequence>
<evidence type="ECO:0000313" key="3">
    <source>
        <dbReference type="Proteomes" id="UP000009168"/>
    </source>
</evidence>
<keyword evidence="1 2" id="KW-0812">Transmembrane</keyword>
<dbReference type="AlphaFoldDB" id="W7X363"/>
<evidence type="ECO:0000256" key="1">
    <source>
        <dbReference type="SAM" id="Phobius"/>
    </source>
</evidence>
<keyword evidence="1" id="KW-1133">Transmembrane helix</keyword>
<keyword evidence="3" id="KW-1185">Reference proteome</keyword>
<gene>
    <name evidence="2" type="ORF">TTHERM_000285419</name>
</gene>
<dbReference type="EMBL" id="GG662651">
    <property type="protein sequence ID" value="EWS73740.1"/>
    <property type="molecule type" value="Genomic_DNA"/>
</dbReference>
<proteinExistence type="predicted"/>
<organism evidence="2 3">
    <name type="scientific">Tetrahymena thermophila (strain SB210)</name>
    <dbReference type="NCBI Taxonomy" id="312017"/>
    <lineage>
        <taxon>Eukaryota</taxon>
        <taxon>Sar</taxon>
        <taxon>Alveolata</taxon>
        <taxon>Ciliophora</taxon>
        <taxon>Intramacronucleata</taxon>
        <taxon>Oligohymenophorea</taxon>
        <taxon>Hymenostomatida</taxon>
        <taxon>Tetrahymenina</taxon>
        <taxon>Tetrahymenidae</taxon>
        <taxon>Tetrahymena</taxon>
    </lineage>
</organism>